<dbReference type="Proteomes" id="UP001163835">
    <property type="component" value="Unassembled WGS sequence"/>
</dbReference>
<protein>
    <submittedName>
        <fullName evidence="1">Sec34-like family-domain-containing protein</fullName>
    </submittedName>
</protein>
<keyword evidence="2" id="KW-1185">Reference proteome</keyword>
<organism evidence="1 2">
    <name type="scientific">Lentinula aff. lateritia</name>
    <dbReference type="NCBI Taxonomy" id="2804960"/>
    <lineage>
        <taxon>Eukaryota</taxon>
        <taxon>Fungi</taxon>
        <taxon>Dikarya</taxon>
        <taxon>Basidiomycota</taxon>
        <taxon>Agaricomycotina</taxon>
        <taxon>Agaricomycetes</taxon>
        <taxon>Agaricomycetidae</taxon>
        <taxon>Agaricales</taxon>
        <taxon>Marasmiineae</taxon>
        <taxon>Omphalotaceae</taxon>
        <taxon>Lentinula</taxon>
    </lineage>
</organism>
<evidence type="ECO:0000313" key="1">
    <source>
        <dbReference type="EMBL" id="KAJ3811533.1"/>
    </source>
</evidence>
<accession>A0ACC1U3Z1</accession>
<dbReference type="EMBL" id="MU795055">
    <property type="protein sequence ID" value="KAJ3811533.1"/>
    <property type="molecule type" value="Genomic_DNA"/>
</dbReference>
<comment type="caution">
    <text evidence="1">The sequence shown here is derived from an EMBL/GenBank/DDBJ whole genome shotgun (WGS) entry which is preliminary data.</text>
</comment>
<gene>
    <name evidence="1" type="ORF">F5876DRAFT_39432</name>
</gene>
<name>A0ACC1U3Z1_9AGAR</name>
<proteinExistence type="predicted"/>
<reference evidence="1" key="1">
    <citation type="submission" date="2022-09" db="EMBL/GenBank/DDBJ databases">
        <title>A Global Phylogenomic Analysis of the Shiitake Genus Lentinula.</title>
        <authorList>
            <consortium name="DOE Joint Genome Institute"/>
            <person name="Sierra-Patev S."/>
            <person name="Min B."/>
            <person name="Naranjo-Ortiz M."/>
            <person name="Looney B."/>
            <person name="Konkel Z."/>
            <person name="Slot J.C."/>
            <person name="Sakamoto Y."/>
            <person name="Steenwyk J.L."/>
            <person name="Rokas A."/>
            <person name="Carro J."/>
            <person name="Camarero S."/>
            <person name="Ferreira P."/>
            <person name="Molpeceres G."/>
            <person name="Ruiz-Duenas F.J."/>
            <person name="Serrano A."/>
            <person name="Henrissat B."/>
            <person name="Drula E."/>
            <person name="Hughes K.W."/>
            <person name="Mata J.L."/>
            <person name="Ishikawa N.K."/>
            <person name="Vargas-Isla R."/>
            <person name="Ushijima S."/>
            <person name="Smith C.A."/>
            <person name="Ahrendt S."/>
            <person name="Andreopoulos W."/>
            <person name="He G."/>
            <person name="Labutti K."/>
            <person name="Lipzen A."/>
            <person name="Ng V."/>
            <person name="Riley R."/>
            <person name="Sandor L."/>
            <person name="Barry K."/>
            <person name="Martinez A.T."/>
            <person name="Xiao Y."/>
            <person name="Gibbons J.G."/>
            <person name="Terashima K."/>
            <person name="Grigoriev I.V."/>
            <person name="Hibbett D.S."/>
        </authorList>
    </citation>
    <scope>NUCLEOTIDE SEQUENCE</scope>
    <source>
        <strain evidence="1">TMI1499</strain>
    </source>
</reference>
<sequence length="928" mass="103306">MSRRGTTPNPLPLGPFSSHFAQLTSQSQPIQQQPKARPNTLAPRASPLARSPSGLNSANVLSVEEWETKAPLNDIQIRSVAAVKKASEIKRVPDKFDTASNEKDSPSRPSTPLAKRLLPSAITPGTPGSSSRPGTPSRFGPASHKLHPKYPLHTPQQFYDWHALISRSITHAQESHFRAHLDSVSSHIETCDFLISQIDQVEDEITSMHFQWQGVEDGGRSLKESSEGLLIERDTLLKLESELGERLDYFKELEYATHMLNASVLEGSAGKGGRPLVMEFEFLDMVERVVICIQWLEAHRHYREAEIYLLRFHQCLTRAMTLIKMYFIGSLRAVQGDVARRFGDKATSSSTQTTHHLLYTRFRALISPSSSTTPTHVPSSLRPLLLELEYRARSYPSELGALLGECHSAYLTARKALVGPVVRAEVEGLVKAVELASIGCSYVKQLCTDEFDLFKEFFTTGEEILYNYLETLCDYLYDDLRPRILHEPRLTALCEVCTVLQALMILDVRVDDDGESENDSADVEEKLGLDLNLDPTLRTPDPNSSALGHLKPRLHIAQLLQMILQDAQTRLFFKAQAVVQSDIRHYVAKDDDLAYPARLFSQMWSTQLGSDKDHGASLDNQQTWFPTLRKTILVLEQLHEFVNPAIFEDIAEEAIVLCQSSLVAASENIVNFASSSSNRLAPPTLLDGYLFLVRHLLILREVPVRFGLITENTLASIFGGGSAASLLATLGVLPSDYSDAVAGRPDSKRTIDNAKRSINQSLRLACENTIATCTNEVCEPLRMWVERVGAFSATSASSKDVKGMPDWASPASASEVDHNFKMACEEKLLLAVRKIRLYLGGRPVSSPNTSARALSNVIVQHVQERIGEEYAWFRDVIWGMSTDAGTSDKTGVPALYTEEQVKELQELRERILDQRTLKAMLKGITEGQ</sequence>
<evidence type="ECO:0000313" key="2">
    <source>
        <dbReference type="Proteomes" id="UP001163835"/>
    </source>
</evidence>